<evidence type="ECO:0000259" key="9">
    <source>
        <dbReference type="Pfam" id="PF11967"/>
    </source>
</evidence>
<dbReference type="InterPro" id="IPR037278">
    <property type="entry name" value="ARFGAP/RecO"/>
</dbReference>
<dbReference type="Gene3D" id="2.40.50.140">
    <property type="entry name" value="Nucleic acid-binding proteins"/>
    <property type="match status" value="1"/>
</dbReference>
<evidence type="ECO:0000256" key="2">
    <source>
        <dbReference type="ARBA" id="ARBA00007452"/>
    </source>
</evidence>
<evidence type="ECO:0000256" key="8">
    <source>
        <dbReference type="HAMAP-Rule" id="MF_00201"/>
    </source>
</evidence>
<protein>
    <recommendedName>
        <fullName evidence="3 8">DNA repair protein RecO</fullName>
    </recommendedName>
    <alternativeName>
        <fullName evidence="7 8">Recombination protein O</fullName>
    </alternativeName>
</protein>
<dbReference type="GO" id="GO:0043590">
    <property type="term" value="C:bacterial nucleoid"/>
    <property type="evidence" value="ECO:0007669"/>
    <property type="project" value="TreeGrafter"/>
</dbReference>
<evidence type="ECO:0000256" key="6">
    <source>
        <dbReference type="ARBA" id="ARBA00023204"/>
    </source>
</evidence>
<evidence type="ECO:0000256" key="7">
    <source>
        <dbReference type="ARBA" id="ARBA00033409"/>
    </source>
</evidence>
<dbReference type="InterPro" id="IPR042242">
    <property type="entry name" value="RecO_C"/>
</dbReference>
<dbReference type="GO" id="GO:0006310">
    <property type="term" value="P:DNA recombination"/>
    <property type="evidence" value="ECO:0007669"/>
    <property type="project" value="UniProtKB-UniRule"/>
</dbReference>
<dbReference type="SUPFAM" id="SSF57863">
    <property type="entry name" value="ArfGap/RecO-like zinc finger"/>
    <property type="match status" value="1"/>
</dbReference>
<sequence length="237" mass="27004">MRVDLQPAYILHTRPYRDTSLLIDFLTPDHGRVTAVARGVRKTKTPKRQLLNPFSRLLVSWQGKTDMKLLTNFESDNHFLSLTANHLYSGFYLNELLVRLLPEMDSHNGIYHAYEQSLNALQAGEDIEPLLRVFEFRLLIELGYGLDFTQDARNHCAIVPDGFYECHIQEGFFSAAPNLPEQFLLKGECLLAIDCGDYSLPATRLAAKQLARRLLKPLLGSRPLNSRELFVSSKPTE</sequence>
<dbReference type="InterPro" id="IPR003717">
    <property type="entry name" value="RecO"/>
</dbReference>
<dbReference type="InterPro" id="IPR022572">
    <property type="entry name" value="DNA_rep/recomb_RecO_N"/>
</dbReference>
<dbReference type="NCBIfam" id="TIGR00613">
    <property type="entry name" value="reco"/>
    <property type="match status" value="1"/>
</dbReference>
<evidence type="ECO:0000313" key="11">
    <source>
        <dbReference type="Proteomes" id="UP000216101"/>
    </source>
</evidence>
<dbReference type="Gene3D" id="1.20.1440.120">
    <property type="entry name" value="Recombination protein O, C-terminal domain"/>
    <property type="match status" value="1"/>
</dbReference>
<evidence type="ECO:0000256" key="5">
    <source>
        <dbReference type="ARBA" id="ARBA00023172"/>
    </source>
</evidence>
<keyword evidence="4 8" id="KW-0227">DNA damage</keyword>
<dbReference type="RefSeq" id="WP_094983907.1">
    <property type="nucleotide sequence ID" value="NZ_NHNI01000001.1"/>
</dbReference>
<evidence type="ECO:0000313" key="10">
    <source>
        <dbReference type="EMBL" id="OZY86159.1"/>
    </source>
</evidence>
<organism evidence="10 11">
    <name type="scientific">Cellvibrio mixtus</name>
    <dbReference type="NCBI Taxonomy" id="39650"/>
    <lineage>
        <taxon>Bacteria</taxon>
        <taxon>Pseudomonadati</taxon>
        <taxon>Pseudomonadota</taxon>
        <taxon>Gammaproteobacteria</taxon>
        <taxon>Cellvibrionales</taxon>
        <taxon>Cellvibrionaceae</taxon>
        <taxon>Cellvibrio</taxon>
    </lineage>
</organism>
<dbReference type="Proteomes" id="UP000216101">
    <property type="component" value="Unassembled WGS sequence"/>
</dbReference>
<name>A0A266Q9Y9_9GAMM</name>
<dbReference type="InterPro" id="IPR012340">
    <property type="entry name" value="NA-bd_OB-fold"/>
</dbReference>
<dbReference type="HAMAP" id="MF_00201">
    <property type="entry name" value="RecO"/>
    <property type="match status" value="1"/>
</dbReference>
<dbReference type="GO" id="GO:0006302">
    <property type="term" value="P:double-strand break repair"/>
    <property type="evidence" value="ECO:0007669"/>
    <property type="project" value="TreeGrafter"/>
</dbReference>
<evidence type="ECO:0000256" key="1">
    <source>
        <dbReference type="ARBA" id="ARBA00003065"/>
    </source>
</evidence>
<comment type="caution">
    <text evidence="10">The sequence shown here is derived from an EMBL/GenBank/DDBJ whole genome shotgun (WGS) entry which is preliminary data.</text>
</comment>
<evidence type="ECO:0000256" key="3">
    <source>
        <dbReference type="ARBA" id="ARBA00021310"/>
    </source>
</evidence>
<dbReference type="STRING" id="1209072.GCA_000766945_02677"/>
<dbReference type="SUPFAM" id="SSF50249">
    <property type="entry name" value="Nucleic acid-binding proteins"/>
    <property type="match status" value="1"/>
</dbReference>
<keyword evidence="5 8" id="KW-0233">DNA recombination</keyword>
<dbReference type="PANTHER" id="PTHR33991">
    <property type="entry name" value="DNA REPAIR PROTEIN RECO"/>
    <property type="match status" value="1"/>
</dbReference>
<feature type="domain" description="DNA replication/recombination mediator RecO N-terminal" evidence="9">
    <location>
        <begin position="5"/>
        <end position="74"/>
    </location>
</feature>
<comment type="function">
    <text evidence="1 8">Involved in DNA repair and RecF pathway recombination.</text>
</comment>
<dbReference type="AlphaFoldDB" id="A0A266Q9Y9"/>
<dbReference type="Pfam" id="PF11967">
    <property type="entry name" value="RecO_N"/>
    <property type="match status" value="1"/>
</dbReference>
<keyword evidence="6 8" id="KW-0234">DNA repair</keyword>
<dbReference type="PANTHER" id="PTHR33991:SF1">
    <property type="entry name" value="DNA REPAIR PROTEIN RECO"/>
    <property type="match status" value="1"/>
</dbReference>
<gene>
    <name evidence="8" type="primary">recO</name>
    <name evidence="10" type="ORF">CBP51_03765</name>
</gene>
<evidence type="ECO:0000256" key="4">
    <source>
        <dbReference type="ARBA" id="ARBA00022763"/>
    </source>
</evidence>
<comment type="similarity">
    <text evidence="2 8">Belongs to the RecO family.</text>
</comment>
<dbReference type="Pfam" id="PF02565">
    <property type="entry name" value="RecO_C"/>
    <property type="match status" value="1"/>
</dbReference>
<keyword evidence="11" id="KW-1185">Reference proteome</keyword>
<proteinExistence type="inferred from homology"/>
<accession>A0A266Q9Y9</accession>
<dbReference type="EMBL" id="NHNI01000001">
    <property type="protein sequence ID" value="OZY86159.1"/>
    <property type="molecule type" value="Genomic_DNA"/>
</dbReference>
<reference evidence="11" key="1">
    <citation type="submission" date="2017-05" db="EMBL/GenBank/DDBJ databases">
        <authorList>
            <person name="Barney B.M."/>
        </authorList>
    </citation>
    <scope>NUCLEOTIDE SEQUENCE [LARGE SCALE GENOMIC DNA]</scope>
    <source>
        <strain evidence="11">PSBB022</strain>
    </source>
</reference>